<reference evidence="1 2" key="1">
    <citation type="submission" date="2024-02" db="EMBL/GenBank/DDBJ databases">
        <title>A draft genome for the cacao thread blight pathogen Marasmius crinis-equi.</title>
        <authorList>
            <person name="Cohen S.P."/>
            <person name="Baruah I.K."/>
            <person name="Amoako-Attah I."/>
            <person name="Bukari Y."/>
            <person name="Meinhardt L.W."/>
            <person name="Bailey B.A."/>
        </authorList>
    </citation>
    <scope>NUCLEOTIDE SEQUENCE [LARGE SCALE GENOMIC DNA]</scope>
    <source>
        <strain evidence="1 2">GH-76</strain>
    </source>
</reference>
<keyword evidence="2" id="KW-1185">Reference proteome</keyword>
<evidence type="ECO:0008006" key="3">
    <source>
        <dbReference type="Google" id="ProtNLM"/>
    </source>
</evidence>
<dbReference type="InterPro" id="IPR032675">
    <property type="entry name" value="LRR_dom_sf"/>
</dbReference>
<proteinExistence type="predicted"/>
<organism evidence="1 2">
    <name type="scientific">Marasmius crinis-equi</name>
    <dbReference type="NCBI Taxonomy" id="585013"/>
    <lineage>
        <taxon>Eukaryota</taxon>
        <taxon>Fungi</taxon>
        <taxon>Dikarya</taxon>
        <taxon>Basidiomycota</taxon>
        <taxon>Agaricomycotina</taxon>
        <taxon>Agaricomycetes</taxon>
        <taxon>Agaricomycetidae</taxon>
        <taxon>Agaricales</taxon>
        <taxon>Marasmiineae</taxon>
        <taxon>Marasmiaceae</taxon>
        <taxon>Marasmius</taxon>
    </lineage>
</organism>
<protein>
    <recommendedName>
        <fullName evidence="3">F-box domain-containing protein</fullName>
    </recommendedName>
</protein>
<dbReference type="EMBL" id="JBAHYK010000037">
    <property type="protein sequence ID" value="KAL0580171.1"/>
    <property type="molecule type" value="Genomic_DNA"/>
</dbReference>
<dbReference type="SUPFAM" id="SSF52047">
    <property type="entry name" value="RNI-like"/>
    <property type="match status" value="1"/>
</dbReference>
<gene>
    <name evidence="1" type="ORF">V5O48_001830</name>
</gene>
<dbReference type="Gene3D" id="3.80.10.10">
    <property type="entry name" value="Ribonuclease Inhibitor"/>
    <property type="match status" value="1"/>
</dbReference>
<dbReference type="Proteomes" id="UP001465976">
    <property type="component" value="Unassembled WGS sequence"/>
</dbReference>
<evidence type="ECO:0000313" key="1">
    <source>
        <dbReference type="EMBL" id="KAL0580171.1"/>
    </source>
</evidence>
<name>A0ABR3FYH0_9AGAR</name>
<comment type="caution">
    <text evidence="1">The sequence shown here is derived from an EMBL/GenBank/DDBJ whole genome shotgun (WGS) entry which is preliminary data.</text>
</comment>
<accession>A0ABR3FYH0</accession>
<sequence>MDVGLELELGIPTPMVLTSVSSRWRSVAISSQTLWSSLALEVSSIPYEYSCGDNEARDAKAEEVKERCHKMAELYMNRANNAPLSLSFKDLSDGTDTLAIDMALDSLCRRAHQWQSLVLEIQTDFLDKHRAFRIVRGELTNLREVTFFVEGASEARMMRFLGYCPSLRSVRYELVVDSVPRPPGNLHTTLWSQLESLSLFVWDHDMRPDVLRIVELCTNLAHLHIEFPQRKGSSYINPAAPESHTHCTSNVKSLCLETNGPSEVAVFDGFLPYITTPNLDTLRLRGHPGIPGDSFVEDDEKHLLAFVQRSACTITSLSLFYADLHEEALVQLFRLLPNVTRLSIHDRIPPLGFNTKRLFKHVLANPQKSEERSLLPHLRHLNLQMHCGRTDYDAFVEAMKCRCLPDIEPSTKVGVDSIRSLLINFIDRTEKVVSESFQSLDEFKRAGLEVCIEDTKCESGLNTSYRGIVGVLSILDLLPSTQEEPAFT</sequence>
<evidence type="ECO:0000313" key="2">
    <source>
        <dbReference type="Proteomes" id="UP001465976"/>
    </source>
</evidence>